<dbReference type="EMBL" id="JACRSU010000003">
    <property type="protein sequence ID" value="MBC8541299.1"/>
    <property type="molecule type" value="Genomic_DNA"/>
</dbReference>
<evidence type="ECO:0000256" key="6">
    <source>
        <dbReference type="ARBA" id="ARBA00023306"/>
    </source>
</evidence>
<evidence type="ECO:0000256" key="7">
    <source>
        <dbReference type="SAM" id="Coils"/>
    </source>
</evidence>
<evidence type="ECO:0000313" key="9">
    <source>
        <dbReference type="EMBL" id="MBC8541299.1"/>
    </source>
</evidence>
<feature type="region of interest" description="Disordered" evidence="8">
    <location>
        <begin position="145"/>
        <end position="173"/>
    </location>
</feature>
<dbReference type="Gene3D" id="6.10.250.660">
    <property type="match status" value="1"/>
</dbReference>
<dbReference type="AlphaFoldDB" id="A0A926DP65"/>
<dbReference type="Proteomes" id="UP000611762">
    <property type="component" value="Unassembled WGS sequence"/>
</dbReference>
<comment type="subcellular location">
    <subcellularLocation>
        <location evidence="1">Cytoplasm</location>
    </subcellularLocation>
</comment>
<keyword evidence="10" id="KW-1185">Reference proteome</keyword>
<dbReference type="PANTHER" id="PTHR35794:SF2">
    <property type="entry name" value="CELL DIVISION PROTEIN DIVIVA"/>
    <property type="match status" value="1"/>
</dbReference>
<dbReference type="InterPro" id="IPR019933">
    <property type="entry name" value="DivIVA_domain"/>
</dbReference>
<keyword evidence="6" id="KW-0131">Cell cycle</keyword>
<keyword evidence="4" id="KW-0132">Cell division</keyword>
<evidence type="ECO:0000256" key="2">
    <source>
        <dbReference type="ARBA" id="ARBA00009008"/>
    </source>
</evidence>
<feature type="compositionally biased region" description="Basic and acidic residues" evidence="8">
    <location>
        <begin position="148"/>
        <end position="173"/>
    </location>
</feature>
<evidence type="ECO:0000256" key="8">
    <source>
        <dbReference type="SAM" id="MobiDB-lite"/>
    </source>
</evidence>
<evidence type="ECO:0000256" key="5">
    <source>
        <dbReference type="ARBA" id="ARBA00023054"/>
    </source>
</evidence>
<dbReference type="NCBIfam" id="TIGR03544">
    <property type="entry name" value="DivI1A_domain"/>
    <property type="match status" value="1"/>
</dbReference>
<dbReference type="GO" id="GO:0005737">
    <property type="term" value="C:cytoplasm"/>
    <property type="evidence" value="ECO:0007669"/>
    <property type="project" value="UniProtKB-SubCell"/>
</dbReference>
<dbReference type="Pfam" id="PF05103">
    <property type="entry name" value="DivIVA"/>
    <property type="match status" value="1"/>
</dbReference>
<evidence type="ECO:0000256" key="3">
    <source>
        <dbReference type="ARBA" id="ARBA00022490"/>
    </source>
</evidence>
<protein>
    <submittedName>
        <fullName evidence="9">DivIVA domain-containing protein</fullName>
    </submittedName>
</protein>
<comment type="caution">
    <text evidence="9">The sequence shown here is derived from an EMBL/GenBank/DDBJ whole genome shotgun (WGS) entry which is preliminary data.</text>
</comment>
<comment type="similarity">
    <text evidence="2">Belongs to the DivIVA family.</text>
</comment>
<evidence type="ECO:0000256" key="1">
    <source>
        <dbReference type="ARBA" id="ARBA00004496"/>
    </source>
</evidence>
<dbReference type="PANTHER" id="PTHR35794">
    <property type="entry name" value="CELL DIVISION PROTEIN DIVIVA"/>
    <property type="match status" value="1"/>
</dbReference>
<organism evidence="9 10">
    <name type="scientific">Congzhengia minquanensis</name>
    <dbReference type="NCBI Taxonomy" id="2763657"/>
    <lineage>
        <taxon>Bacteria</taxon>
        <taxon>Bacillati</taxon>
        <taxon>Bacillota</taxon>
        <taxon>Clostridia</taxon>
        <taxon>Eubacteriales</taxon>
        <taxon>Oscillospiraceae</taxon>
        <taxon>Congzhengia</taxon>
    </lineage>
</organism>
<reference evidence="9" key="1">
    <citation type="submission" date="2020-08" db="EMBL/GenBank/DDBJ databases">
        <title>Genome public.</title>
        <authorList>
            <person name="Liu C."/>
            <person name="Sun Q."/>
        </authorList>
    </citation>
    <scope>NUCLEOTIDE SEQUENCE</scope>
    <source>
        <strain evidence="9">H8</strain>
    </source>
</reference>
<dbReference type="InterPro" id="IPR007793">
    <property type="entry name" value="DivIVA_fam"/>
</dbReference>
<evidence type="ECO:0000313" key="10">
    <source>
        <dbReference type="Proteomes" id="UP000611762"/>
    </source>
</evidence>
<proteinExistence type="inferred from homology"/>
<feature type="coiled-coil region" evidence="7">
    <location>
        <begin position="85"/>
        <end position="130"/>
    </location>
</feature>
<evidence type="ECO:0000256" key="4">
    <source>
        <dbReference type="ARBA" id="ARBA00022618"/>
    </source>
</evidence>
<dbReference type="RefSeq" id="WP_249313343.1">
    <property type="nucleotide sequence ID" value="NZ_JACRSU010000003.1"/>
</dbReference>
<accession>A0A926DP65</accession>
<sequence>MITPVDLENKEFKKSFRGYDMEEVEAFLGELVKDYGRIYRENASLKDKNAILNDAVENYKGMEETMRSAIISAQRTSDEIIRNAHEQADNIVKDAKVRAQELLNDMDGRIQALNRECAEIEGRSSLLRAKLRTVLNTFVQMLDELPEEKEHTKRIEKVKHEQNQEETKKVTEQ</sequence>
<dbReference type="GO" id="GO:0051301">
    <property type="term" value="P:cell division"/>
    <property type="evidence" value="ECO:0007669"/>
    <property type="project" value="UniProtKB-KW"/>
</dbReference>
<gene>
    <name evidence="9" type="ORF">H8698_09960</name>
</gene>
<keyword evidence="5 7" id="KW-0175">Coiled coil</keyword>
<name>A0A926DP65_9FIRM</name>
<keyword evidence="3" id="KW-0963">Cytoplasm</keyword>